<gene>
    <name evidence="1" type="ORF">LITE_LOCUS34427</name>
</gene>
<evidence type="ECO:0000313" key="1">
    <source>
        <dbReference type="EMBL" id="CAI0460352.1"/>
    </source>
</evidence>
<name>A0AAV0NPC1_9ROSI</name>
<evidence type="ECO:0000313" key="2">
    <source>
        <dbReference type="Proteomes" id="UP001154282"/>
    </source>
</evidence>
<keyword evidence="2" id="KW-1185">Reference proteome</keyword>
<reference evidence="1" key="1">
    <citation type="submission" date="2022-08" db="EMBL/GenBank/DDBJ databases">
        <authorList>
            <person name="Gutierrez-Valencia J."/>
        </authorList>
    </citation>
    <scope>NUCLEOTIDE SEQUENCE</scope>
</reference>
<proteinExistence type="predicted"/>
<organism evidence="1 2">
    <name type="scientific">Linum tenue</name>
    <dbReference type="NCBI Taxonomy" id="586396"/>
    <lineage>
        <taxon>Eukaryota</taxon>
        <taxon>Viridiplantae</taxon>
        <taxon>Streptophyta</taxon>
        <taxon>Embryophyta</taxon>
        <taxon>Tracheophyta</taxon>
        <taxon>Spermatophyta</taxon>
        <taxon>Magnoliopsida</taxon>
        <taxon>eudicotyledons</taxon>
        <taxon>Gunneridae</taxon>
        <taxon>Pentapetalae</taxon>
        <taxon>rosids</taxon>
        <taxon>fabids</taxon>
        <taxon>Malpighiales</taxon>
        <taxon>Linaceae</taxon>
        <taxon>Linum</taxon>
    </lineage>
</organism>
<comment type="caution">
    <text evidence="1">The sequence shown here is derived from an EMBL/GenBank/DDBJ whole genome shotgun (WGS) entry which is preliminary data.</text>
</comment>
<sequence length="28" mass="3589">MYSQYYLFQDRNCWRLEELLDFRHSSTS</sequence>
<dbReference type="Proteomes" id="UP001154282">
    <property type="component" value="Unassembled WGS sequence"/>
</dbReference>
<evidence type="ECO:0008006" key="3">
    <source>
        <dbReference type="Google" id="ProtNLM"/>
    </source>
</evidence>
<accession>A0AAV0NPC1</accession>
<dbReference type="EMBL" id="CAMGYJ010000008">
    <property type="protein sequence ID" value="CAI0460352.1"/>
    <property type="molecule type" value="Genomic_DNA"/>
</dbReference>
<protein>
    <recommendedName>
        <fullName evidence="3">Maturase K</fullName>
    </recommendedName>
</protein>
<dbReference type="AlphaFoldDB" id="A0AAV0NPC1"/>